<organism evidence="8 9">
    <name type="scientific">Nicrophorus vespilloides</name>
    <name type="common">Boreal carrion beetle</name>
    <dbReference type="NCBI Taxonomy" id="110193"/>
    <lineage>
        <taxon>Eukaryota</taxon>
        <taxon>Metazoa</taxon>
        <taxon>Ecdysozoa</taxon>
        <taxon>Arthropoda</taxon>
        <taxon>Hexapoda</taxon>
        <taxon>Insecta</taxon>
        <taxon>Pterygota</taxon>
        <taxon>Neoptera</taxon>
        <taxon>Endopterygota</taxon>
        <taxon>Coleoptera</taxon>
        <taxon>Polyphaga</taxon>
        <taxon>Staphyliniformia</taxon>
        <taxon>Silphidae</taxon>
        <taxon>Nicrophorinae</taxon>
        <taxon>Nicrophorus</taxon>
    </lineage>
</organism>
<proteinExistence type="inferred from homology"/>
<evidence type="ECO:0000259" key="7">
    <source>
        <dbReference type="PROSITE" id="PS50812"/>
    </source>
</evidence>
<sequence>MSEEFKLGDLVWAKMKGFCPWPGRIAKPQSYIKKPAKKMNIQCVYFYGTNNYAWIDDANIKPYEQYKEKLINSSKSTAFKEAVSDIERYMVMKEENPKYDPDTEEDMDGEFDKLMVEDEEEKITPKPKPKKSQGVKRPSSASKNMTPKKKRATTPEENGATPSYTTSSNRIKNYHEILNRPSVTDAVESPMVDLTNISDNMKKKKIEASTKTFGFLGLGIMGSGIVKNLIYSGHKVNIWNRTDKKAQDLKEKADEINVGLVQIYPTPSDIVANSDIIFCCVSDPTAVKQMMQGNCGILYEDGNLNGKGYVELTSVDSDSSKDISKLIKMYGGKYLEAQLVGSKKEADEGNLIVLVAGDEDLLKDCKSCFTAMGRTAFNLGNVGLASKMNMALQVIKGVALAGLAEGFALADRAGISPKDVLEVFELTSLCSPFLRAKADMIMSMDFRNVEQPLQHMQKDMRQALELADTLTQPLLMTSTANEIYKHVRRLGYDSHDVASVYMRARH</sequence>
<keyword evidence="3" id="KW-0158">Chromosome</keyword>
<dbReference type="GeneID" id="108564121"/>
<gene>
    <name evidence="9" type="primary">LOC108564121</name>
</gene>
<dbReference type="InterPro" id="IPR035501">
    <property type="entry name" value="GLYR1_PWWP"/>
</dbReference>
<dbReference type="Gene3D" id="1.10.1040.10">
    <property type="entry name" value="N-(1-d-carboxylethyl)-l-norvaline Dehydrogenase, domain 2"/>
    <property type="match status" value="1"/>
</dbReference>
<evidence type="ECO:0000256" key="5">
    <source>
        <dbReference type="ARBA" id="ARBA00034140"/>
    </source>
</evidence>
<evidence type="ECO:0000256" key="3">
    <source>
        <dbReference type="ARBA" id="ARBA00022454"/>
    </source>
</evidence>
<dbReference type="Pfam" id="PF03446">
    <property type="entry name" value="NAD_binding_2"/>
    <property type="match status" value="1"/>
</dbReference>
<feature type="compositionally biased region" description="Polar residues" evidence="6">
    <location>
        <begin position="160"/>
        <end position="170"/>
    </location>
</feature>
<feature type="region of interest" description="Disordered" evidence="6">
    <location>
        <begin position="118"/>
        <end position="170"/>
    </location>
</feature>
<dbReference type="SMART" id="SM00293">
    <property type="entry name" value="PWWP"/>
    <property type="match status" value="1"/>
</dbReference>
<dbReference type="InterPro" id="IPR013328">
    <property type="entry name" value="6PGD_dom2"/>
</dbReference>
<comment type="subcellular location">
    <subcellularLocation>
        <location evidence="1">Chromosome</location>
    </subcellularLocation>
</comment>
<keyword evidence="8" id="KW-1185">Reference proteome</keyword>
<dbReference type="SUPFAM" id="SSF63748">
    <property type="entry name" value="Tudor/PWWP/MBT"/>
    <property type="match status" value="1"/>
</dbReference>
<evidence type="ECO:0000313" key="8">
    <source>
        <dbReference type="Proteomes" id="UP000695000"/>
    </source>
</evidence>
<dbReference type="InterPro" id="IPR029154">
    <property type="entry name" value="HIBADH-like_NADP-bd"/>
</dbReference>
<feature type="domain" description="PWWP" evidence="7">
    <location>
        <begin position="7"/>
        <end position="66"/>
    </location>
</feature>
<name>A0ABM1MVE7_NICVS</name>
<dbReference type="SUPFAM" id="SSF48179">
    <property type="entry name" value="6-phosphogluconate dehydrogenase C-terminal domain-like"/>
    <property type="match status" value="1"/>
</dbReference>
<dbReference type="Gene3D" id="2.30.30.140">
    <property type="match status" value="1"/>
</dbReference>
<evidence type="ECO:0000313" key="9">
    <source>
        <dbReference type="RefSeq" id="XP_017778547.1"/>
    </source>
</evidence>
<protein>
    <recommendedName>
        <fullName evidence="5">Cytokine-like nuclear factor N-PAC</fullName>
    </recommendedName>
    <alternativeName>
        <fullName evidence="4">Glyoxylate reductase 1 homolog</fullName>
    </alternativeName>
</protein>
<dbReference type="InterPro" id="IPR008927">
    <property type="entry name" value="6-PGluconate_DH-like_C_sf"/>
</dbReference>
<dbReference type="RefSeq" id="XP_017778547.1">
    <property type="nucleotide sequence ID" value="XM_017923058.1"/>
</dbReference>
<feature type="compositionally biased region" description="Basic residues" evidence="6">
    <location>
        <begin position="125"/>
        <end position="134"/>
    </location>
</feature>
<dbReference type="InterPro" id="IPR036291">
    <property type="entry name" value="NAD(P)-bd_dom_sf"/>
</dbReference>
<comment type="similarity">
    <text evidence="2">Belongs to the HIBADH-related family. NP60 subfamily.</text>
</comment>
<dbReference type="Proteomes" id="UP000695000">
    <property type="component" value="Unplaced"/>
</dbReference>
<dbReference type="Pfam" id="PF00855">
    <property type="entry name" value="PWWP"/>
    <property type="match status" value="1"/>
</dbReference>
<dbReference type="SUPFAM" id="SSF51735">
    <property type="entry name" value="NAD(P)-binding Rossmann-fold domains"/>
    <property type="match status" value="1"/>
</dbReference>
<evidence type="ECO:0000256" key="6">
    <source>
        <dbReference type="SAM" id="MobiDB-lite"/>
    </source>
</evidence>
<dbReference type="InterPro" id="IPR000313">
    <property type="entry name" value="PWWP_dom"/>
</dbReference>
<accession>A0ABM1MVE7</accession>
<evidence type="ECO:0000256" key="4">
    <source>
        <dbReference type="ARBA" id="ARBA00030287"/>
    </source>
</evidence>
<evidence type="ECO:0000256" key="1">
    <source>
        <dbReference type="ARBA" id="ARBA00004286"/>
    </source>
</evidence>
<dbReference type="Pfam" id="PF14833">
    <property type="entry name" value="NAD_binding_11"/>
    <property type="match status" value="1"/>
</dbReference>
<dbReference type="PROSITE" id="PS50812">
    <property type="entry name" value="PWWP"/>
    <property type="match status" value="1"/>
</dbReference>
<evidence type="ECO:0000256" key="2">
    <source>
        <dbReference type="ARBA" id="ARBA00007598"/>
    </source>
</evidence>
<dbReference type="PANTHER" id="PTHR43580">
    <property type="entry name" value="OXIDOREDUCTASE GLYR1-RELATED"/>
    <property type="match status" value="1"/>
</dbReference>
<dbReference type="CDD" id="cd05836">
    <property type="entry name" value="PWWP_GLYR1"/>
    <property type="match status" value="1"/>
</dbReference>
<dbReference type="PANTHER" id="PTHR43580:SF2">
    <property type="entry name" value="CYTOKINE-LIKE NUCLEAR FACTOR N-PAC"/>
    <property type="match status" value="1"/>
</dbReference>
<reference evidence="9" key="1">
    <citation type="submission" date="2025-08" db="UniProtKB">
        <authorList>
            <consortium name="RefSeq"/>
        </authorList>
    </citation>
    <scope>IDENTIFICATION</scope>
    <source>
        <tissue evidence="9">Whole Larva</tissue>
    </source>
</reference>
<dbReference type="Gene3D" id="3.40.50.720">
    <property type="entry name" value="NAD(P)-binding Rossmann-like Domain"/>
    <property type="match status" value="1"/>
</dbReference>
<dbReference type="InterPro" id="IPR051265">
    <property type="entry name" value="HIBADH-related_NP60_sf"/>
</dbReference>
<dbReference type="InterPro" id="IPR006115">
    <property type="entry name" value="6PGDH_NADP-bd"/>
</dbReference>